<keyword evidence="8 16" id="KW-0235">DNA replication</keyword>
<comment type="subcellular location">
    <subcellularLocation>
        <location evidence="1 16">Cytoplasm</location>
    </subcellularLocation>
</comment>
<keyword evidence="7 16" id="KW-0548">Nucleotidyltransferase</keyword>
<evidence type="ECO:0000256" key="5">
    <source>
        <dbReference type="ARBA" id="ARBA00022490"/>
    </source>
</evidence>
<dbReference type="Gene3D" id="1.10.150.20">
    <property type="entry name" value="5' to 3' exonuclease, C-terminal subdomain"/>
    <property type="match status" value="1"/>
</dbReference>
<dbReference type="NCBIfam" id="NF010731">
    <property type="entry name" value="PRK14133.1"/>
    <property type="match status" value="1"/>
</dbReference>
<dbReference type="Gene3D" id="3.30.1490.100">
    <property type="entry name" value="DNA polymerase, Y-family, little finger domain"/>
    <property type="match status" value="1"/>
</dbReference>
<dbReference type="GO" id="GO:0006261">
    <property type="term" value="P:DNA-templated DNA replication"/>
    <property type="evidence" value="ECO:0007669"/>
    <property type="project" value="UniProtKB-UniRule"/>
</dbReference>
<dbReference type="InterPro" id="IPR001126">
    <property type="entry name" value="UmuC"/>
</dbReference>
<dbReference type="Gene3D" id="3.40.1170.60">
    <property type="match status" value="1"/>
</dbReference>
<evidence type="ECO:0000256" key="8">
    <source>
        <dbReference type="ARBA" id="ARBA00022705"/>
    </source>
</evidence>
<keyword evidence="19" id="KW-1185">Reference proteome</keyword>
<accession>A0AAU0UN94</accession>
<dbReference type="InterPro" id="IPR043502">
    <property type="entry name" value="DNA/RNA_pol_sf"/>
</dbReference>
<dbReference type="PANTHER" id="PTHR11076">
    <property type="entry name" value="DNA REPAIR POLYMERASE UMUC / TRANSFERASE FAMILY MEMBER"/>
    <property type="match status" value="1"/>
</dbReference>
<evidence type="ECO:0000313" key="18">
    <source>
        <dbReference type="EMBL" id="WRO21691.1"/>
    </source>
</evidence>
<dbReference type="CDD" id="cd03586">
    <property type="entry name" value="PolY_Pol_IV_kappa"/>
    <property type="match status" value="1"/>
</dbReference>
<keyword evidence="6 16" id="KW-0808">Transferase</keyword>
<dbReference type="Pfam" id="PF00817">
    <property type="entry name" value="IMS"/>
    <property type="match status" value="1"/>
</dbReference>
<evidence type="ECO:0000256" key="9">
    <source>
        <dbReference type="ARBA" id="ARBA00022723"/>
    </source>
</evidence>
<keyword evidence="10 16" id="KW-0227">DNA damage</keyword>
<evidence type="ECO:0000256" key="3">
    <source>
        <dbReference type="ARBA" id="ARBA00011245"/>
    </source>
</evidence>
<dbReference type="HAMAP" id="MF_01113">
    <property type="entry name" value="DNApol_IV"/>
    <property type="match status" value="1"/>
</dbReference>
<evidence type="ECO:0000256" key="13">
    <source>
        <dbReference type="ARBA" id="ARBA00023125"/>
    </source>
</evidence>
<dbReference type="InterPro" id="IPR036775">
    <property type="entry name" value="DNA_pol_Y-fam_lit_finger_sf"/>
</dbReference>
<dbReference type="Gene3D" id="3.30.70.270">
    <property type="match status" value="1"/>
</dbReference>
<feature type="domain" description="UmuC" evidence="17">
    <location>
        <begin position="6"/>
        <end position="188"/>
    </location>
</feature>
<evidence type="ECO:0000256" key="6">
    <source>
        <dbReference type="ARBA" id="ARBA00022679"/>
    </source>
</evidence>
<keyword evidence="5 16" id="KW-0963">Cytoplasm</keyword>
<keyword evidence="12 16" id="KW-0239">DNA-directed DNA polymerase</keyword>
<sequence>MSGLYIIHVDMDAFYAAVEQRDDPKLMGKPVIIGGADPTKRGVVSTASYEARKCGVHSAMPLKEAYRRCPRGFYLPVNMKKYKSVSKEIFQLFGEYTPLVETIALDEAFLDVTGSVRLFGPAEKIGQLIKERIKRELDLTASIGISYNKYLAKLASDLNKPDGFLMVNKGNLERIVHPLPVTRLWGVGAKMALKLNAAGHNTIGNIAKADPVDLRRQFGVLGEHISLLSRGIDQRQVIPDHEAKSVGRETTFPRDVSSREILLSVLMQLVEDVCYRLRAEDLRGYCVTVKIRYEDFETHTKQATLDRMTNLEHEVFETARSLFNELHSRRAVRLLGISVSRLSSENEEQLDLFGENRQKHDVLARTSDMLRKKYGRPLITRARGVDKDND</sequence>
<comment type="cofactor">
    <cofactor evidence="16">
        <name>Mg(2+)</name>
        <dbReference type="ChEBI" id="CHEBI:18420"/>
    </cofactor>
    <text evidence="16">Binds 2 magnesium ions per subunit.</text>
</comment>
<dbReference type="GO" id="GO:0009432">
    <property type="term" value="P:SOS response"/>
    <property type="evidence" value="ECO:0007669"/>
    <property type="project" value="TreeGrafter"/>
</dbReference>
<evidence type="ECO:0000313" key="19">
    <source>
        <dbReference type="Proteomes" id="UP001329915"/>
    </source>
</evidence>
<evidence type="ECO:0000256" key="2">
    <source>
        <dbReference type="ARBA" id="ARBA00010945"/>
    </source>
</evidence>
<dbReference type="NCBIfam" id="NF002677">
    <property type="entry name" value="PRK02406.1"/>
    <property type="match status" value="1"/>
</dbReference>
<feature type="active site" evidence="16">
    <location>
        <position position="107"/>
    </location>
</feature>
<dbReference type="EC" id="2.7.7.7" evidence="16"/>
<dbReference type="GO" id="GO:0000287">
    <property type="term" value="F:magnesium ion binding"/>
    <property type="evidence" value="ECO:0007669"/>
    <property type="project" value="UniProtKB-UniRule"/>
</dbReference>
<name>A0AAU0UN94_9FIRM</name>
<dbReference type="RefSeq" id="WP_366924522.1">
    <property type="nucleotide sequence ID" value="NZ_CP121694.1"/>
</dbReference>
<dbReference type="PANTHER" id="PTHR11076:SF33">
    <property type="entry name" value="DNA POLYMERASE KAPPA"/>
    <property type="match status" value="1"/>
</dbReference>
<comment type="catalytic activity">
    <reaction evidence="15 16">
        <text>DNA(n) + a 2'-deoxyribonucleoside 5'-triphosphate = DNA(n+1) + diphosphate</text>
        <dbReference type="Rhea" id="RHEA:22508"/>
        <dbReference type="Rhea" id="RHEA-COMP:17339"/>
        <dbReference type="Rhea" id="RHEA-COMP:17340"/>
        <dbReference type="ChEBI" id="CHEBI:33019"/>
        <dbReference type="ChEBI" id="CHEBI:61560"/>
        <dbReference type="ChEBI" id="CHEBI:173112"/>
        <dbReference type="EC" id="2.7.7.7"/>
    </reaction>
</comment>
<keyword evidence="11 16" id="KW-0460">Magnesium</keyword>
<dbReference type="InterPro" id="IPR022880">
    <property type="entry name" value="DNApol_IV"/>
</dbReference>
<comment type="subunit">
    <text evidence="3 16">Monomer.</text>
</comment>
<dbReference type="GO" id="GO:0006281">
    <property type="term" value="P:DNA repair"/>
    <property type="evidence" value="ECO:0007669"/>
    <property type="project" value="UniProtKB-UniRule"/>
</dbReference>
<organism evidence="18 19">
    <name type="scientific">Metallumcola ferriviriculae</name>
    <dbReference type="NCBI Taxonomy" id="3039180"/>
    <lineage>
        <taxon>Bacteria</taxon>
        <taxon>Bacillati</taxon>
        <taxon>Bacillota</taxon>
        <taxon>Clostridia</taxon>
        <taxon>Neomoorellales</taxon>
        <taxon>Desulfitibacteraceae</taxon>
        <taxon>Metallumcola</taxon>
    </lineage>
</organism>
<comment type="function">
    <text evidence="16">Poorly processive, error-prone DNA polymerase involved in untargeted mutagenesis. Copies undamaged DNA at stalled replication forks, which arise in vivo from mismatched or misaligned primer ends. These misaligned primers can be extended by PolIV. Exhibits no 3'-5' exonuclease (proofreading) activity. May be involved in translesional synthesis, in conjunction with the beta clamp from PolIII.</text>
</comment>
<dbReference type="PROSITE" id="PS50173">
    <property type="entry name" value="UMUC"/>
    <property type="match status" value="1"/>
</dbReference>
<dbReference type="SUPFAM" id="SSF100879">
    <property type="entry name" value="Lesion bypass DNA polymerase (Y-family), little finger domain"/>
    <property type="match status" value="1"/>
</dbReference>
<dbReference type="EMBL" id="CP121694">
    <property type="protein sequence ID" value="WRO21691.1"/>
    <property type="molecule type" value="Genomic_DNA"/>
</dbReference>
<dbReference type="GO" id="GO:0005829">
    <property type="term" value="C:cytosol"/>
    <property type="evidence" value="ECO:0007669"/>
    <property type="project" value="TreeGrafter"/>
</dbReference>
<evidence type="ECO:0000259" key="17">
    <source>
        <dbReference type="PROSITE" id="PS50173"/>
    </source>
</evidence>
<evidence type="ECO:0000256" key="7">
    <source>
        <dbReference type="ARBA" id="ARBA00022695"/>
    </source>
</evidence>
<protein>
    <recommendedName>
        <fullName evidence="16">DNA polymerase IV</fullName>
        <shortName evidence="16">Pol IV</shortName>
        <ecNumber evidence="16">2.7.7.7</ecNumber>
    </recommendedName>
</protein>
<dbReference type="AlphaFoldDB" id="A0AAU0UN94"/>
<dbReference type="SUPFAM" id="SSF56672">
    <property type="entry name" value="DNA/RNA polymerases"/>
    <property type="match status" value="1"/>
</dbReference>
<dbReference type="FunFam" id="3.40.1170.60:FF:000001">
    <property type="entry name" value="DNA polymerase IV"/>
    <property type="match status" value="1"/>
</dbReference>
<evidence type="ECO:0000256" key="1">
    <source>
        <dbReference type="ARBA" id="ARBA00004496"/>
    </source>
</evidence>
<dbReference type="GO" id="GO:0003684">
    <property type="term" value="F:damaged DNA binding"/>
    <property type="evidence" value="ECO:0007669"/>
    <property type="project" value="InterPro"/>
</dbReference>
<gene>
    <name evidence="16 18" type="primary">dinB</name>
    <name evidence="18" type="ORF">MFMK1_001502</name>
</gene>
<dbReference type="InterPro" id="IPR043128">
    <property type="entry name" value="Rev_trsase/Diguanyl_cyclase"/>
</dbReference>
<dbReference type="GO" id="GO:0003887">
    <property type="term" value="F:DNA-directed DNA polymerase activity"/>
    <property type="evidence" value="ECO:0007669"/>
    <property type="project" value="UniProtKB-UniRule"/>
</dbReference>
<keyword evidence="13 16" id="KW-0238">DNA-binding</keyword>
<dbReference type="Pfam" id="PF11799">
    <property type="entry name" value="IMS_C"/>
    <property type="match status" value="1"/>
</dbReference>
<keyword evidence="4 16" id="KW-0515">Mutator protein</keyword>
<evidence type="ECO:0000256" key="4">
    <source>
        <dbReference type="ARBA" id="ARBA00022457"/>
    </source>
</evidence>
<evidence type="ECO:0000256" key="12">
    <source>
        <dbReference type="ARBA" id="ARBA00022932"/>
    </source>
</evidence>
<feature type="binding site" evidence="16">
    <location>
        <position position="10"/>
    </location>
    <ligand>
        <name>Mg(2+)</name>
        <dbReference type="ChEBI" id="CHEBI:18420"/>
    </ligand>
</feature>
<evidence type="ECO:0000256" key="10">
    <source>
        <dbReference type="ARBA" id="ARBA00022763"/>
    </source>
</evidence>
<dbReference type="NCBIfam" id="NF002751">
    <property type="entry name" value="PRK02794.1"/>
    <property type="match status" value="1"/>
</dbReference>
<keyword evidence="9 16" id="KW-0479">Metal-binding</keyword>
<dbReference type="KEGG" id="dbc:MFMK1_001502"/>
<dbReference type="InterPro" id="IPR017961">
    <property type="entry name" value="DNA_pol_Y-fam_little_finger"/>
</dbReference>
<evidence type="ECO:0000256" key="14">
    <source>
        <dbReference type="ARBA" id="ARBA00023204"/>
    </source>
</evidence>
<evidence type="ECO:0000256" key="11">
    <source>
        <dbReference type="ARBA" id="ARBA00022842"/>
    </source>
</evidence>
<keyword evidence="14 16" id="KW-0234">DNA repair</keyword>
<dbReference type="FunFam" id="3.30.1490.100:FF:000004">
    <property type="entry name" value="DNA polymerase IV"/>
    <property type="match status" value="1"/>
</dbReference>
<dbReference type="InterPro" id="IPR050116">
    <property type="entry name" value="DNA_polymerase-Y"/>
</dbReference>
<evidence type="ECO:0000256" key="16">
    <source>
        <dbReference type="HAMAP-Rule" id="MF_01113"/>
    </source>
</evidence>
<evidence type="ECO:0000256" key="15">
    <source>
        <dbReference type="ARBA" id="ARBA00049244"/>
    </source>
</evidence>
<comment type="similarity">
    <text evidence="2 16">Belongs to the DNA polymerase type-Y family.</text>
</comment>
<feature type="site" description="Substrate discrimination" evidence="16">
    <location>
        <position position="15"/>
    </location>
</feature>
<reference evidence="18 19" key="1">
    <citation type="submission" date="2023-04" db="EMBL/GenBank/DDBJ databases">
        <authorList>
            <person name="Hsu D."/>
        </authorList>
    </citation>
    <scope>NUCLEOTIDE SEQUENCE [LARGE SCALE GENOMIC DNA]</scope>
    <source>
        <strain evidence="18 19">MK1</strain>
    </source>
</reference>
<dbReference type="Proteomes" id="UP001329915">
    <property type="component" value="Chromosome"/>
</dbReference>
<dbReference type="GO" id="GO:0042276">
    <property type="term" value="P:error-prone translesion synthesis"/>
    <property type="evidence" value="ECO:0007669"/>
    <property type="project" value="TreeGrafter"/>
</dbReference>
<feature type="binding site" evidence="16">
    <location>
        <position position="106"/>
    </location>
    <ligand>
        <name>Mg(2+)</name>
        <dbReference type="ChEBI" id="CHEBI:18420"/>
    </ligand>
</feature>
<proteinExistence type="inferred from homology"/>